<accession>A0ACC1Y9Q3</accession>
<reference evidence="1 2" key="1">
    <citation type="journal article" date="2023" name="Science">
        <title>Complex scaffold remodeling in plant triterpene biosynthesis.</title>
        <authorList>
            <person name="De La Pena R."/>
            <person name="Hodgson H."/>
            <person name="Liu J.C."/>
            <person name="Stephenson M.J."/>
            <person name="Martin A.C."/>
            <person name="Owen C."/>
            <person name="Harkess A."/>
            <person name="Leebens-Mack J."/>
            <person name="Jimenez L.E."/>
            <person name="Osbourn A."/>
            <person name="Sattely E.S."/>
        </authorList>
    </citation>
    <scope>NUCLEOTIDE SEQUENCE [LARGE SCALE GENOMIC DNA]</scope>
    <source>
        <strain evidence="2">cv. JPN11</strain>
        <tissue evidence="1">Leaf</tissue>
    </source>
</reference>
<sequence>MDSNHSTENAPSIEVNFSSSSRRSISSNQSKSSRGNSIREVSFGDIGSKPVRYGSRGADSEALSMSQKEINEEDARFVYINDPVKSNEKFEFAGNSIRTGKYSILTFIPRNLFEQFHRVAYIYFLVIAVLNQLPQLAVFGRGVSILPLAFVLLVTAIKDAYEDYRRHRSDKIENNRLAWVLMNDQFQQKKWKDIRVGEIIKIHANDTIPCDIVLLSTSDPTGVAYLQTINLDGESNLKTRYAKQETLLKIPEKERLSGLIKCEKPNRNIYGFHANMEVDGKRLSLGPSNIILRGCELKNTTWALGVAVYAGRETKVMLNSSGAPSKRSWLETHMNVEIIKLSFFLVALCTVVSVCAAVWLKRHKDELNTLPYYRKKDFSEDEPDDYKYYGWGLEIVFAFLMSVIVFQVMIPISLYISMELVRVGQAYFMIQDSQMYDEASSSRFQCRALNINEDLGQIKYVFSDKTGTLTENKMEFRCASIWGVDYSGGKAVSENQEVGYSVQVDGKVLRPKLQVNIDPELLQLSRSGKNTKEGKHVYDFFLALAACNTIVPLVVDTSDPSIKLIDYQGESPDEQALAYAAAAYGFMLIERTSGHIVVDVQGERQRFNVLGLHEFDSDRKRMSVILGFPDKTVTLFVKGADTSMFPVIDKALNKNVIRNTESHLHAYSSVGLRTLVIGMRELSASKFEQWQASFESASTALIGRAALLRKVAINVETNLCILGASGIEDKLQKGVPEAIESLRTAGIKVWVLTGDKQETAISIGYSSKLLTSQMTQIIINSNSKESCRKNLEDAISMAKTGVAVSVISHNTGGGSGAGITSVALIIDGTSLVYILDSELEEQLFQLAGYCSVVLCCRVAPLQKAGIVALVKTRTSDMTLAIGDGANDVSMIQMADVGVGISGQEGRQAVMASDFAMGQFRFLVPLLLVHGHWNYQRMGYMILYNFYRNAVLVLVLFWYVLFTCFSLTTAINEWSSVLYSVIYTSLPTIVVAILDKDLSRRTLLKYPQLYGAGHRQECYNTKLFWLTMIDMLWQSVVIFFIPLLAYWESTIDVSSIGDLWTIAVVILVNLHLAMDVIRWNWVTHAAIWGSIIATCICVIIIDAIPSLPGYWAIFSVAKTGLFWLCLLIILIAALIPRFVVKVLYQYYSPCDVQIAREAEKVGNGREMGSVEIEMNPILDAPRR</sequence>
<protein>
    <submittedName>
        <fullName evidence="1">Phospholipid-transporting ATPase</fullName>
    </submittedName>
</protein>
<evidence type="ECO:0000313" key="1">
    <source>
        <dbReference type="EMBL" id="KAJ4720505.1"/>
    </source>
</evidence>
<gene>
    <name evidence="1" type="ORF">OWV82_008323</name>
</gene>
<proteinExistence type="predicted"/>
<name>A0ACC1Y9Q3_MELAZ</name>
<dbReference type="Proteomes" id="UP001164539">
    <property type="component" value="Chromosome 4"/>
</dbReference>
<keyword evidence="2" id="KW-1185">Reference proteome</keyword>
<organism evidence="1 2">
    <name type="scientific">Melia azedarach</name>
    <name type="common">Chinaberry tree</name>
    <dbReference type="NCBI Taxonomy" id="155640"/>
    <lineage>
        <taxon>Eukaryota</taxon>
        <taxon>Viridiplantae</taxon>
        <taxon>Streptophyta</taxon>
        <taxon>Embryophyta</taxon>
        <taxon>Tracheophyta</taxon>
        <taxon>Spermatophyta</taxon>
        <taxon>Magnoliopsida</taxon>
        <taxon>eudicotyledons</taxon>
        <taxon>Gunneridae</taxon>
        <taxon>Pentapetalae</taxon>
        <taxon>rosids</taxon>
        <taxon>malvids</taxon>
        <taxon>Sapindales</taxon>
        <taxon>Meliaceae</taxon>
        <taxon>Melia</taxon>
    </lineage>
</organism>
<dbReference type="EMBL" id="CM051397">
    <property type="protein sequence ID" value="KAJ4720505.1"/>
    <property type="molecule type" value="Genomic_DNA"/>
</dbReference>
<evidence type="ECO:0000313" key="2">
    <source>
        <dbReference type="Proteomes" id="UP001164539"/>
    </source>
</evidence>
<comment type="caution">
    <text evidence="1">The sequence shown here is derived from an EMBL/GenBank/DDBJ whole genome shotgun (WGS) entry which is preliminary data.</text>
</comment>